<feature type="region of interest" description="Disordered" evidence="1">
    <location>
        <begin position="50"/>
        <end position="71"/>
    </location>
</feature>
<sequence length="376" mass="39466">MLGKDFHPAPRPTAGARRPGLQGLRACVAMVHHPRPLCRDPGPFACKEARKRAKDPSYPSRIPRPGAHDDKVEGKTMKKVLFATTALVASAGMAAADVSFGGYGRFGILYVENAAQETRIESRFRLNIDATATADNGLEFSARVRMQADDTGGGGATTAGLNGARFGVAYEGLSVQVGNIAGVYDSQAGQYDQSLGLSGLGWHNHVANSAVNGYFAFDTYASTGAGRNGVRLAYAMGDFSMIASYSDLGGLERTSLGGSYSFNDWAVHLGWQDSSIDTEDKISLIVQGDLGPASVTFKAADNDGEQKFVIGGDFEAGAATTISAYYANDEEVGGVGGDSYGVGFVHDLGGGTSIRGGVVDQWNDVITADLGLQFNF</sequence>
<organism evidence="3 4">
    <name type="scientific">Rhodosalinus halophilus</name>
    <dbReference type="NCBI Taxonomy" id="2259333"/>
    <lineage>
        <taxon>Bacteria</taxon>
        <taxon>Pseudomonadati</taxon>
        <taxon>Pseudomonadota</taxon>
        <taxon>Alphaproteobacteria</taxon>
        <taxon>Rhodobacterales</taxon>
        <taxon>Paracoccaceae</taxon>
        <taxon>Rhodosalinus</taxon>
    </lineage>
</organism>
<proteinExistence type="predicted"/>
<protein>
    <submittedName>
        <fullName evidence="3">Porin</fullName>
    </submittedName>
</protein>
<dbReference type="GO" id="GO:0015288">
    <property type="term" value="F:porin activity"/>
    <property type="evidence" value="ECO:0007669"/>
    <property type="project" value="InterPro"/>
</dbReference>
<comment type="caution">
    <text evidence="3">The sequence shown here is derived from an EMBL/GenBank/DDBJ whole genome shotgun (WGS) entry which is preliminary data.</text>
</comment>
<gene>
    <name evidence="3" type="ORF">DRV85_05785</name>
</gene>
<dbReference type="SUPFAM" id="SSF56935">
    <property type="entry name" value="Porins"/>
    <property type="match status" value="1"/>
</dbReference>
<evidence type="ECO:0000256" key="1">
    <source>
        <dbReference type="SAM" id="MobiDB-lite"/>
    </source>
</evidence>
<dbReference type="GO" id="GO:0016020">
    <property type="term" value="C:membrane"/>
    <property type="evidence" value="ECO:0007669"/>
    <property type="project" value="InterPro"/>
</dbReference>
<feature type="domain" description="Porin" evidence="2">
    <location>
        <begin position="83"/>
        <end position="358"/>
    </location>
</feature>
<reference evidence="3 4" key="1">
    <citation type="submission" date="2018-07" db="EMBL/GenBank/DDBJ databases">
        <title>Rhodosalinus sp. strain E84T genomic sequence and assembly.</title>
        <authorList>
            <person name="Liu Z.-W."/>
            <person name="Lu D.-C."/>
        </authorList>
    </citation>
    <scope>NUCLEOTIDE SEQUENCE [LARGE SCALE GENOMIC DNA]</scope>
    <source>
        <strain evidence="3 4">E84</strain>
    </source>
</reference>
<dbReference type="InterPro" id="IPR023614">
    <property type="entry name" value="Porin_dom_sf"/>
</dbReference>
<evidence type="ECO:0000313" key="4">
    <source>
        <dbReference type="Proteomes" id="UP000253370"/>
    </source>
</evidence>
<accession>A0A365UAU3</accession>
<name>A0A365UAU3_9RHOB</name>
<dbReference type="AlphaFoldDB" id="A0A365UAU3"/>
<dbReference type="Pfam" id="PF13609">
    <property type="entry name" value="Porin_4"/>
    <property type="match status" value="1"/>
</dbReference>
<dbReference type="InterPro" id="IPR033900">
    <property type="entry name" value="Gram_neg_porin_domain"/>
</dbReference>
<dbReference type="EMBL" id="QNTQ01000005">
    <property type="protein sequence ID" value="RBI86264.1"/>
    <property type="molecule type" value="Genomic_DNA"/>
</dbReference>
<evidence type="ECO:0000313" key="3">
    <source>
        <dbReference type="EMBL" id="RBI86264.1"/>
    </source>
</evidence>
<keyword evidence="4" id="KW-1185">Reference proteome</keyword>
<evidence type="ECO:0000259" key="2">
    <source>
        <dbReference type="Pfam" id="PF13609"/>
    </source>
</evidence>
<dbReference type="Proteomes" id="UP000253370">
    <property type="component" value="Unassembled WGS sequence"/>
</dbReference>
<dbReference type="Gene3D" id="2.40.160.10">
    <property type="entry name" value="Porin"/>
    <property type="match status" value="1"/>
</dbReference>